<feature type="domain" description="AMP-dependent ligase C-terminal" evidence="2">
    <location>
        <begin position="354"/>
        <end position="446"/>
    </location>
</feature>
<comment type="caution">
    <text evidence="3">The sequence shown here is derived from an EMBL/GenBank/DDBJ whole genome shotgun (WGS) entry which is preliminary data.</text>
</comment>
<dbReference type="SUPFAM" id="SSF56801">
    <property type="entry name" value="Acetyl-CoA synthetase-like"/>
    <property type="match status" value="1"/>
</dbReference>
<evidence type="ECO:0000259" key="1">
    <source>
        <dbReference type="Pfam" id="PF00501"/>
    </source>
</evidence>
<dbReference type="RefSeq" id="WP_308711058.1">
    <property type="nucleotide sequence ID" value="NZ_JAVHUY010000003.1"/>
</dbReference>
<reference evidence="3 4" key="1">
    <citation type="submission" date="2023-08" db="EMBL/GenBank/DDBJ databases">
        <title>Phytohabitans sansha sp. nov., isolated from marine sediment.</title>
        <authorList>
            <person name="Zhao Y."/>
            <person name="Yi K."/>
        </authorList>
    </citation>
    <scope>NUCLEOTIDE SEQUENCE [LARGE SCALE GENOMIC DNA]</scope>
    <source>
        <strain evidence="3 4">ZYX-F-186</strain>
    </source>
</reference>
<gene>
    <name evidence="3" type="ORF">RB614_04535</name>
</gene>
<dbReference type="InterPro" id="IPR028154">
    <property type="entry name" value="AMP-dep_Lig_C"/>
</dbReference>
<feature type="domain" description="AMP-dependent synthetase/ligase" evidence="1">
    <location>
        <begin position="128"/>
        <end position="302"/>
    </location>
</feature>
<evidence type="ECO:0000313" key="3">
    <source>
        <dbReference type="EMBL" id="MDQ7903784.1"/>
    </source>
</evidence>
<dbReference type="Proteomes" id="UP001230908">
    <property type="component" value="Unassembled WGS sequence"/>
</dbReference>
<proteinExistence type="predicted"/>
<evidence type="ECO:0000313" key="4">
    <source>
        <dbReference type="Proteomes" id="UP001230908"/>
    </source>
</evidence>
<dbReference type="InterPro" id="IPR042099">
    <property type="entry name" value="ANL_N_sf"/>
</dbReference>
<accession>A0ABU0Z9Q8</accession>
<dbReference type="Pfam" id="PF00501">
    <property type="entry name" value="AMP-binding"/>
    <property type="match status" value="1"/>
</dbReference>
<organism evidence="3 4">
    <name type="scientific">Phytohabitans maris</name>
    <dbReference type="NCBI Taxonomy" id="3071409"/>
    <lineage>
        <taxon>Bacteria</taxon>
        <taxon>Bacillati</taxon>
        <taxon>Actinomycetota</taxon>
        <taxon>Actinomycetes</taxon>
        <taxon>Micromonosporales</taxon>
        <taxon>Micromonosporaceae</taxon>
    </lineage>
</organism>
<dbReference type="InterPro" id="IPR000873">
    <property type="entry name" value="AMP-dep_synth/lig_dom"/>
</dbReference>
<dbReference type="Gene3D" id="3.40.50.12780">
    <property type="entry name" value="N-terminal domain of ligase-like"/>
    <property type="match status" value="1"/>
</dbReference>
<sequence length="456" mass="49069">MPVANPVVEGMDEAELLGFVSRAAVAAVRRAAATSPLYRWFYARTDLRPERLRTLDDVRRHVPMVTKRDLLDFQRTLPGGGATPADPSVRQLHLTSGTSGAGREIYPRDARDLAGLGIPGAYEYLWAGLAPGDRLMLTIPYSQTMAGPYFQETCAAAGLVPVNAFAGSTADRLRDLYRFACAGISATPSYVHRLTLEARAAGRRPATDLPSLKAIFLSGEPYGAAWAHDTAAFWGATVCEGWGATQTLGVAMCTCERGAVTADGDGTPRHAVLHGLDHRCWIEVLNPDGSPVAPGETGEIVVTLLRPSAQPVVRFRMADKVRLLARGSCGCGRPTSCYAAGTIGRVDDMMKIRGMNVWPDAIDAVLLRSPVVDYRGRVYSDERGREAVDVTIAFAAGTPPESVADLPSRLRQAVKQAVGISVDIAVVEPGQMPEEQFKSRRWRDERAVRAVGVADG</sequence>
<dbReference type="InterPro" id="IPR045851">
    <property type="entry name" value="AMP-bd_C_sf"/>
</dbReference>
<evidence type="ECO:0000259" key="2">
    <source>
        <dbReference type="Pfam" id="PF14535"/>
    </source>
</evidence>
<dbReference type="Gene3D" id="3.30.300.30">
    <property type="match status" value="1"/>
</dbReference>
<dbReference type="EMBL" id="JAVHUY010000003">
    <property type="protein sequence ID" value="MDQ7903784.1"/>
    <property type="molecule type" value="Genomic_DNA"/>
</dbReference>
<dbReference type="Pfam" id="PF14535">
    <property type="entry name" value="AMP-binding_C_2"/>
    <property type="match status" value="1"/>
</dbReference>
<protein>
    <submittedName>
        <fullName evidence="3">AMP-binding protein</fullName>
    </submittedName>
</protein>
<keyword evidence="4" id="KW-1185">Reference proteome</keyword>
<dbReference type="PANTHER" id="PTHR43845">
    <property type="entry name" value="BLR5969 PROTEIN"/>
    <property type="match status" value="1"/>
</dbReference>
<dbReference type="PANTHER" id="PTHR43845:SF1">
    <property type="entry name" value="BLR5969 PROTEIN"/>
    <property type="match status" value="1"/>
</dbReference>
<name>A0ABU0Z9Q8_9ACTN</name>